<sequence length="257" mass="28410">MLTASSSHTFAIEPPSSGLKDENISFGWADFPLIGDGDDRTSHSVPLSPASTNSTIEFTESSPETKEEEFSVLSPAFLKQDSDLTCPTMIESSDSDFDEDEGSLFSSTDDAEGAIVVDNTSAGVRFSSVCVREYNLTVGDHPLTDVFPLALDWDFVEGESMPIDIFEAKAKQRKCSWTRHKASRLALYQRTYRLQVVSGLSYADILELEQARLERQRQDCERDSPSCTAAAFRAQLPKSQSLTNLRESLARVGLEMI</sequence>
<feature type="region of interest" description="Disordered" evidence="1">
    <location>
        <begin position="1"/>
        <end position="23"/>
    </location>
</feature>
<dbReference type="EMBL" id="OU594957">
    <property type="protein sequence ID" value="CAG9281906.1"/>
    <property type="molecule type" value="Genomic_DNA"/>
</dbReference>
<feature type="compositionally biased region" description="Polar residues" evidence="1">
    <location>
        <begin position="43"/>
        <end position="62"/>
    </location>
</feature>
<proteinExistence type="predicted"/>
<gene>
    <name evidence="2" type="ORF">PTTT1_LOCUS17916</name>
</gene>
<evidence type="ECO:0000256" key="1">
    <source>
        <dbReference type="SAM" id="MobiDB-lite"/>
    </source>
</evidence>
<feature type="region of interest" description="Disordered" evidence="1">
    <location>
        <begin position="39"/>
        <end position="65"/>
    </location>
</feature>
<dbReference type="AlphaFoldDB" id="A0A8J9X5S2"/>
<reference evidence="2" key="1">
    <citation type="submission" date="2022-02" db="EMBL/GenBank/DDBJ databases">
        <authorList>
            <person name="Giguere J D."/>
        </authorList>
    </citation>
    <scope>NUCLEOTIDE SEQUENCE</scope>
    <source>
        <strain evidence="2">CCAP 1055/1</strain>
    </source>
</reference>
<dbReference type="Proteomes" id="UP000836788">
    <property type="component" value="Chromosome 16"/>
</dbReference>
<name>A0A8J9X5S2_PHATR</name>
<organism evidence="2">
    <name type="scientific">Phaeodactylum tricornutum</name>
    <name type="common">Diatom</name>
    <dbReference type="NCBI Taxonomy" id="2850"/>
    <lineage>
        <taxon>Eukaryota</taxon>
        <taxon>Sar</taxon>
        <taxon>Stramenopiles</taxon>
        <taxon>Ochrophyta</taxon>
        <taxon>Bacillariophyta</taxon>
        <taxon>Bacillariophyceae</taxon>
        <taxon>Bacillariophycidae</taxon>
        <taxon>Naviculales</taxon>
        <taxon>Phaeodactylaceae</taxon>
        <taxon>Phaeodactylum</taxon>
    </lineage>
</organism>
<accession>A0A8J9X5S2</accession>
<evidence type="ECO:0000313" key="2">
    <source>
        <dbReference type="EMBL" id="CAG9281906.1"/>
    </source>
</evidence>
<protein>
    <submittedName>
        <fullName evidence="2">Uncharacterized protein</fullName>
    </submittedName>
</protein>